<accession>A0ABP0WTT3</accession>
<protein>
    <submittedName>
        <fullName evidence="2">Uncharacterized protein</fullName>
    </submittedName>
</protein>
<name>A0ABP0WTT3_9BRYO</name>
<evidence type="ECO:0000313" key="3">
    <source>
        <dbReference type="Proteomes" id="UP001497444"/>
    </source>
</evidence>
<reference evidence="2" key="1">
    <citation type="submission" date="2024-02" db="EMBL/GenBank/DDBJ databases">
        <authorList>
            <consortium name="ELIXIR-Norway"/>
            <consortium name="Elixir Norway"/>
        </authorList>
    </citation>
    <scope>NUCLEOTIDE SEQUENCE</scope>
</reference>
<keyword evidence="3" id="KW-1185">Reference proteome</keyword>
<feature type="region of interest" description="Disordered" evidence="1">
    <location>
        <begin position="1"/>
        <end position="110"/>
    </location>
</feature>
<dbReference type="Proteomes" id="UP001497444">
    <property type="component" value="Chromosome 3"/>
</dbReference>
<evidence type="ECO:0000256" key="1">
    <source>
        <dbReference type="SAM" id="MobiDB-lite"/>
    </source>
</evidence>
<gene>
    <name evidence="2" type="ORF">CSSPJE1EN1_LOCUS15756</name>
</gene>
<feature type="compositionally biased region" description="Polar residues" evidence="1">
    <location>
        <begin position="16"/>
        <end position="39"/>
    </location>
</feature>
<sequence>MEVPAASKPSRPLPQPASQDNPQTGSSAQVPLQRRQTSNELRDHDMLDQGEPPEPTTNGRHQDKGQPASGTFTPNPKLHFGPLGLKDEALAPEGCPNPFASPGEETKEFE</sequence>
<proteinExistence type="predicted"/>
<dbReference type="EMBL" id="OZ020098">
    <property type="protein sequence ID" value="CAK9270278.1"/>
    <property type="molecule type" value="Genomic_DNA"/>
</dbReference>
<evidence type="ECO:0000313" key="2">
    <source>
        <dbReference type="EMBL" id="CAK9270278.1"/>
    </source>
</evidence>
<organism evidence="2 3">
    <name type="scientific">Sphagnum jensenii</name>
    <dbReference type="NCBI Taxonomy" id="128206"/>
    <lineage>
        <taxon>Eukaryota</taxon>
        <taxon>Viridiplantae</taxon>
        <taxon>Streptophyta</taxon>
        <taxon>Embryophyta</taxon>
        <taxon>Bryophyta</taxon>
        <taxon>Sphagnophytina</taxon>
        <taxon>Sphagnopsida</taxon>
        <taxon>Sphagnales</taxon>
        <taxon>Sphagnaceae</taxon>
        <taxon>Sphagnum</taxon>
    </lineage>
</organism>